<evidence type="ECO:0000313" key="7">
    <source>
        <dbReference type="Proteomes" id="UP000324517"/>
    </source>
</evidence>
<dbReference type="Pfam" id="PF14540">
    <property type="entry name" value="NTF-like"/>
    <property type="match status" value="1"/>
</dbReference>
<dbReference type="Proteomes" id="UP000324517">
    <property type="component" value="Unassembled WGS sequence"/>
</dbReference>
<dbReference type="Gene3D" id="1.20.120.330">
    <property type="entry name" value="Nucleotidyltransferases domain 2"/>
    <property type="match status" value="1"/>
</dbReference>
<dbReference type="Pfam" id="PF18576">
    <property type="entry name" value="HTH_52"/>
    <property type="match status" value="1"/>
</dbReference>
<dbReference type="Pfam" id="PF22339">
    <property type="entry name" value="YgxA-like_sub_bind"/>
    <property type="match status" value="1"/>
</dbReference>
<evidence type="ECO:0008006" key="8">
    <source>
        <dbReference type="Google" id="ProtNLM"/>
    </source>
</evidence>
<dbReference type="EMBL" id="VTET01000011">
    <property type="protein sequence ID" value="TYS68048.1"/>
    <property type="molecule type" value="Genomic_DNA"/>
</dbReference>
<protein>
    <recommendedName>
        <fullName evidence="8">Nucleotidyltransferase-like</fullName>
    </recommendedName>
</protein>
<sequence length="291" mass="34548">MEDLLRPIYQERASQSNTQGILMIEKKNPVSPNTDKFDVILFMVVKELDESLYVKHYELLQKKAALYIASEQQLEEWITLGTNRRVIDWIINGKVLFDRNEFIYALRGKLLDFPLEDRKLKIGLEFAKLIRRYLEGKDFFDSKHYIDAYNHIVHSLHHLARLAVIDHGFHPEITVWNQVKKIEPEIYKLYEELIQGDEPIDKRLELLFLANEFMIYSRTRTGAKHLIEVLMEKEEAWSYNEMLHHPKLQKYSVDLSVLVEYLVEKGFLEVEKKQTKGNGVFHRLYQVVPEK</sequence>
<dbReference type="EMBL" id="CP020880">
    <property type="protein sequence ID" value="ART75496.1"/>
    <property type="molecule type" value="Genomic_DNA"/>
</dbReference>
<dbReference type="InterPro" id="IPR036388">
    <property type="entry name" value="WH-like_DNA-bd_sf"/>
</dbReference>
<name>A0A1Y0CKM9_9BACI</name>
<dbReference type="InterPro" id="IPR041143">
    <property type="entry name" value="YgxA_HTH"/>
</dbReference>
<gene>
    <name evidence="4" type="ORF">B4U37_05310</name>
    <name evidence="5" type="ORF">FZC75_18815</name>
</gene>
<dbReference type="RefSeq" id="WP_088017404.1">
    <property type="nucleotide sequence ID" value="NZ_CP020880.1"/>
</dbReference>
<dbReference type="InterPro" id="IPR054515">
    <property type="entry name" value="YgxA-like_substrate-bd"/>
</dbReference>
<keyword evidence="6" id="KW-1185">Reference proteome</keyword>
<feature type="domain" description="Nucleotidyltransferase-like" evidence="1">
    <location>
        <begin position="1"/>
        <end position="118"/>
    </location>
</feature>
<proteinExistence type="predicted"/>
<dbReference type="KEGG" id="bhk:B4U37_05310"/>
<evidence type="ECO:0000313" key="4">
    <source>
        <dbReference type="EMBL" id="ART75496.1"/>
    </source>
</evidence>
<dbReference type="Gene3D" id="3.30.460.10">
    <property type="entry name" value="Beta Polymerase, domain 2"/>
    <property type="match status" value="1"/>
</dbReference>
<accession>A0A1Y0CKM9</accession>
<organism evidence="5 7">
    <name type="scientific">Sutcliffiella horikoshii</name>
    <dbReference type="NCBI Taxonomy" id="79883"/>
    <lineage>
        <taxon>Bacteria</taxon>
        <taxon>Bacillati</taxon>
        <taxon>Bacillota</taxon>
        <taxon>Bacilli</taxon>
        <taxon>Bacillales</taxon>
        <taxon>Bacillaceae</taxon>
        <taxon>Sutcliffiella</taxon>
    </lineage>
</organism>
<evidence type="ECO:0000313" key="5">
    <source>
        <dbReference type="EMBL" id="TYS68048.1"/>
    </source>
</evidence>
<reference evidence="5 7" key="2">
    <citation type="submission" date="2019-08" db="EMBL/GenBank/DDBJ databases">
        <title>Bacillus genomes from the desert of Cuatro Cienegas, Coahuila.</title>
        <authorList>
            <person name="Olmedo-Alvarez G."/>
        </authorList>
    </citation>
    <scope>NUCLEOTIDE SEQUENCE [LARGE SCALE GENOMIC DNA]</scope>
    <source>
        <strain evidence="5 7">CH98b_3T</strain>
    </source>
</reference>
<dbReference type="Gene3D" id="1.10.10.10">
    <property type="entry name" value="Winged helix-like DNA-binding domain superfamily/Winged helix DNA-binding domain"/>
    <property type="match status" value="1"/>
</dbReference>
<dbReference type="OrthoDB" id="2350973at2"/>
<dbReference type="AlphaFoldDB" id="A0A1Y0CKM9"/>
<dbReference type="InterPro" id="IPR043519">
    <property type="entry name" value="NT_sf"/>
</dbReference>
<reference evidence="4 6" key="1">
    <citation type="submission" date="2017-04" db="EMBL/GenBank/DDBJ databases">
        <title>Complete Genome Sequence of the Bacillus horikoshii 20a strain from Cuatro Cienegas, Coahuila, Mexico.</title>
        <authorList>
            <person name="Zarza E."/>
            <person name="Alcaraz L.D."/>
            <person name="Aguilar-Salinas B."/>
            <person name="Islas A."/>
            <person name="Olmedo-Alvarez G."/>
        </authorList>
    </citation>
    <scope>NUCLEOTIDE SEQUENCE [LARGE SCALE GENOMIC DNA]</scope>
    <source>
        <strain evidence="4 6">20a</strain>
    </source>
</reference>
<evidence type="ECO:0000259" key="3">
    <source>
        <dbReference type="Pfam" id="PF22339"/>
    </source>
</evidence>
<dbReference type="Proteomes" id="UP000195573">
    <property type="component" value="Chromosome"/>
</dbReference>
<dbReference type="InterPro" id="IPR029348">
    <property type="entry name" value="NTF-like"/>
</dbReference>
<evidence type="ECO:0000313" key="6">
    <source>
        <dbReference type="Proteomes" id="UP000195573"/>
    </source>
</evidence>
<evidence type="ECO:0000259" key="1">
    <source>
        <dbReference type="Pfam" id="PF14540"/>
    </source>
</evidence>
<evidence type="ECO:0000259" key="2">
    <source>
        <dbReference type="Pfam" id="PF18576"/>
    </source>
</evidence>
<dbReference type="GeneID" id="96737845"/>
<feature type="domain" description="YgxA-like substrate binding" evidence="3">
    <location>
        <begin position="119"/>
        <end position="218"/>
    </location>
</feature>
<feature type="domain" description="YgxA-like helix-turn-helix" evidence="2">
    <location>
        <begin position="224"/>
        <end position="287"/>
    </location>
</feature>